<feature type="compositionally biased region" description="Basic and acidic residues" evidence="1">
    <location>
        <begin position="264"/>
        <end position="292"/>
    </location>
</feature>
<dbReference type="RefSeq" id="XP_059603223.1">
    <property type="nucleotide sequence ID" value="XM_059749269.1"/>
</dbReference>
<dbReference type="VEuPathDB" id="FungiDB:An01g07360"/>
<dbReference type="Pfam" id="PF05347">
    <property type="entry name" value="Complex1_LYR"/>
    <property type="match status" value="1"/>
</dbReference>
<reference evidence="3" key="2">
    <citation type="submission" date="2025-08" db="UniProtKB">
        <authorList>
            <consortium name="RefSeq"/>
        </authorList>
    </citation>
    <scope>IDENTIFICATION</scope>
</reference>
<feature type="region of interest" description="Disordered" evidence="1">
    <location>
        <begin position="264"/>
        <end position="309"/>
    </location>
</feature>
<feature type="domain" description="Complex 1 LYR protein" evidence="2">
    <location>
        <begin position="18"/>
        <end position="67"/>
    </location>
</feature>
<dbReference type="InterPro" id="IPR008011">
    <property type="entry name" value="Complex1_LYR_dom"/>
</dbReference>
<dbReference type="AlphaFoldDB" id="A0AAJ8BUJ8"/>
<evidence type="ECO:0000256" key="1">
    <source>
        <dbReference type="SAM" id="MobiDB-lite"/>
    </source>
</evidence>
<evidence type="ECO:0000313" key="3">
    <source>
        <dbReference type="RefSeq" id="XP_059603223.1"/>
    </source>
</evidence>
<accession>A0AAJ8BUJ8</accession>
<organism evidence="3">
    <name type="scientific">Aspergillus niger</name>
    <dbReference type="NCBI Taxonomy" id="5061"/>
    <lineage>
        <taxon>Eukaryota</taxon>
        <taxon>Fungi</taxon>
        <taxon>Dikarya</taxon>
        <taxon>Ascomycota</taxon>
        <taxon>Pezizomycotina</taxon>
        <taxon>Eurotiomycetes</taxon>
        <taxon>Eurotiomycetidae</taxon>
        <taxon>Eurotiales</taxon>
        <taxon>Aspergillaceae</taxon>
        <taxon>Aspergillus</taxon>
        <taxon>Aspergillus subgen. Circumdati</taxon>
    </lineage>
</organism>
<proteinExistence type="predicted"/>
<dbReference type="CDD" id="cd20273">
    <property type="entry name" value="Complex1_LYR_unchar"/>
    <property type="match status" value="1"/>
</dbReference>
<reference evidence="3" key="1">
    <citation type="submission" date="2025-02" db="EMBL/GenBank/DDBJ databases">
        <authorList>
            <consortium name="NCBI Genome Project"/>
        </authorList>
    </citation>
    <scope>NUCLEOTIDE SEQUENCE</scope>
</reference>
<sequence>MHRIVVPKQSSAHRFATLLRQCAKLPQCPSELAACKPYIQNRFNRYKTLQSPSQTANSLKAGYEALDLLYSASQGDQNGVQRIRKLISESESSKRQKSEWHKERAKVIPVKPVSRKELKKEANKRYRLLTAKRHPDATSILARPRPVVNGKRRVPVLVNARGFPFLLIKKPQPKFLSAVLDSKLKRRWKRMERLKRLESELPMARDEDEWDLLTGHKEEARWSGPVRASLKEVQGQISEGDRKTKELAQAMWKVVLEERKLAEQEEKQRVEQAKQSAEEKENPPAGEQDKKQSTLCPYGPKAVTSSHHAATSPAFHLPLTTGQGYQHSALGNGRYGINIASIFYAKSDKCCRRLTAHQHFLVGYQLPNANPLACQSSSQICLQYSNSQEIPASNGLIFIKHGIEFS</sequence>
<name>A0AAJ8BUJ8_ASPNG</name>
<dbReference type="GeneID" id="4977108"/>
<gene>
    <name evidence="3" type="ORF">An01g07360</name>
</gene>
<evidence type="ECO:0000259" key="2">
    <source>
        <dbReference type="Pfam" id="PF05347"/>
    </source>
</evidence>
<dbReference type="KEGG" id="ang:An01g07360"/>
<dbReference type="InterPro" id="IPR046896">
    <property type="entry name" value="Cup1-like_N"/>
</dbReference>
<protein>
    <recommendedName>
        <fullName evidence="2">Complex 1 LYR protein domain-containing protein</fullName>
    </recommendedName>
</protein>